<evidence type="ECO:0000313" key="3">
    <source>
        <dbReference type="EMBL" id="GLY74615.1"/>
    </source>
</evidence>
<evidence type="ECO:0000313" key="4">
    <source>
        <dbReference type="Proteomes" id="UP001165135"/>
    </source>
</evidence>
<feature type="transmembrane region" description="Helical" evidence="2">
    <location>
        <begin position="12"/>
        <end position="33"/>
    </location>
</feature>
<comment type="caution">
    <text evidence="3">The sequence shown here is derived from an EMBL/GenBank/DDBJ whole genome shotgun (WGS) entry which is preliminary data.</text>
</comment>
<feature type="region of interest" description="Disordered" evidence="1">
    <location>
        <begin position="177"/>
        <end position="198"/>
    </location>
</feature>
<reference evidence="3" key="1">
    <citation type="submission" date="2023-03" db="EMBL/GenBank/DDBJ databases">
        <title>Actinoallomurus iriomotensis NBRC 103681.</title>
        <authorList>
            <person name="Ichikawa N."/>
            <person name="Sato H."/>
            <person name="Tonouchi N."/>
        </authorList>
    </citation>
    <scope>NUCLEOTIDE SEQUENCE</scope>
    <source>
        <strain evidence="3">NBRC 103681</strain>
    </source>
</reference>
<keyword evidence="2" id="KW-0472">Membrane</keyword>
<evidence type="ECO:0000256" key="1">
    <source>
        <dbReference type="SAM" id="MobiDB-lite"/>
    </source>
</evidence>
<feature type="transmembrane region" description="Helical" evidence="2">
    <location>
        <begin position="156"/>
        <end position="176"/>
    </location>
</feature>
<feature type="transmembrane region" description="Helical" evidence="2">
    <location>
        <begin position="70"/>
        <end position="87"/>
    </location>
</feature>
<organism evidence="3 4">
    <name type="scientific">Actinoallomurus iriomotensis</name>
    <dbReference type="NCBI Taxonomy" id="478107"/>
    <lineage>
        <taxon>Bacteria</taxon>
        <taxon>Bacillati</taxon>
        <taxon>Actinomycetota</taxon>
        <taxon>Actinomycetes</taxon>
        <taxon>Streptosporangiales</taxon>
        <taxon>Thermomonosporaceae</taxon>
        <taxon>Actinoallomurus</taxon>
    </lineage>
</organism>
<dbReference type="Proteomes" id="UP001165135">
    <property type="component" value="Unassembled WGS sequence"/>
</dbReference>
<feature type="transmembrane region" description="Helical" evidence="2">
    <location>
        <begin position="45"/>
        <end position="64"/>
    </location>
</feature>
<dbReference type="RefSeq" id="WP_285620585.1">
    <property type="nucleotide sequence ID" value="NZ_BSTJ01000003.1"/>
</dbReference>
<dbReference type="EMBL" id="BSTJ01000003">
    <property type="protein sequence ID" value="GLY74615.1"/>
    <property type="molecule type" value="Genomic_DNA"/>
</dbReference>
<name>A0A9W6VND5_9ACTN</name>
<evidence type="ECO:0000256" key="2">
    <source>
        <dbReference type="SAM" id="Phobius"/>
    </source>
</evidence>
<sequence length="198" mass="20578">MLPTPVLLRISAWVSMAAIVLGVVVAVGLAGAVPHQERRSPVRPGALVVVAVTSVLAIAAYWTGVRLVGPTQPAFVALAAATVTALIDVHTRRAAREGMIAVAAVSAGVSGAVLIVPLGWQMWPLVQRWLRPPERLRVIGIGRVGLTRWQGLSESLISLGSVLVLATVAAAALTAVHSSSRRPRNGPRTKAEPGAPSQ</sequence>
<accession>A0A9W6VND5</accession>
<keyword evidence="2" id="KW-1133">Transmembrane helix</keyword>
<feature type="transmembrane region" description="Helical" evidence="2">
    <location>
        <begin position="99"/>
        <end position="120"/>
    </location>
</feature>
<keyword evidence="2" id="KW-0812">Transmembrane</keyword>
<proteinExistence type="predicted"/>
<gene>
    <name evidence="3" type="ORF">Airi01_028820</name>
</gene>
<protein>
    <submittedName>
        <fullName evidence="3">Uncharacterized protein</fullName>
    </submittedName>
</protein>
<dbReference type="AlphaFoldDB" id="A0A9W6VND5"/>